<dbReference type="KEGG" id="pno:SNOG_12358"/>
<proteinExistence type="predicted"/>
<dbReference type="AlphaFoldDB" id="A0A7U2IC45"/>
<sequence>MASPDEHHENIKCFGKRYYKALRAEQKSTAKLIRLRQELHLAEFESNNNTRIAEAALRDYANAACRRLCRKIYATFSREVRDIIYVHLLQDRPYRICDDGYANGGIANWGSSPLLRFSRHTHDHLTKAASVGTHIVRELEEMFLRTTTFLFTHNSRCMSNFRLTDYLKLGLIPADFILDIQLQIACGSFDLLDLRPIPHSNSHWDSPTNLRPEALAIRLEDLFGFRHGSKITVDLDVDAIRLPDTTAKEQWLFDNVVPLIFASLRRLIQAGYKLKVILGDDDFVLRAPDGRFSLEQWTVKLVQMQDNLKRREEEQDAIHYSLCADNIFDLPTTQAINSSNDAVAVAGPVQDFPLDVDDQFVEESSEEDVAQGGHFIQETRDGSYDNGVNGMGDEDEDGRNEGEDNVDSNNDKHDSDEAAYDNQDDDEAVHTSGETSDKLEGEG</sequence>
<reference evidence="3" key="1">
    <citation type="journal article" date="2021" name="BMC Genomics">
        <title>Chromosome-level genome assembly and manually-curated proteome of model necrotroph Parastagonospora nodorum Sn15 reveals a genome-wide trove of candidate effector homologs, and redundancy of virulence-related functions within an accessory chromosome.</title>
        <authorList>
            <person name="Bertazzoni S."/>
            <person name="Jones D.A.B."/>
            <person name="Phan H.T."/>
            <person name="Tan K.-C."/>
            <person name="Hane J.K."/>
        </authorList>
    </citation>
    <scope>NUCLEOTIDE SEQUENCE [LARGE SCALE GENOMIC DNA]</scope>
    <source>
        <strain evidence="3">SN15 / ATCC MYA-4574 / FGSC 10173)</strain>
    </source>
</reference>
<accession>A0A7U2IC45</accession>
<feature type="compositionally biased region" description="Acidic residues" evidence="1">
    <location>
        <begin position="417"/>
        <end position="427"/>
    </location>
</feature>
<protein>
    <submittedName>
        <fullName evidence="2">Uncharacterized protein</fullName>
    </submittedName>
</protein>
<evidence type="ECO:0000313" key="2">
    <source>
        <dbReference type="EMBL" id="QRD07152.1"/>
    </source>
</evidence>
<organism evidence="2 3">
    <name type="scientific">Phaeosphaeria nodorum (strain SN15 / ATCC MYA-4574 / FGSC 10173)</name>
    <name type="common">Glume blotch fungus</name>
    <name type="synonym">Parastagonospora nodorum</name>
    <dbReference type="NCBI Taxonomy" id="321614"/>
    <lineage>
        <taxon>Eukaryota</taxon>
        <taxon>Fungi</taxon>
        <taxon>Dikarya</taxon>
        <taxon>Ascomycota</taxon>
        <taxon>Pezizomycotina</taxon>
        <taxon>Dothideomycetes</taxon>
        <taxon>Pleosporomycetidae</taxon>
        <taxon>Pleosporales</taxon>
        <taxon>Pleosporineae</taxon>
        <taxon>Phaeosphaeriaceae</taxon>
        <taxon>Parastagonospora</taxon>
    </lineage>
</organism>
<dbReference type="OMA" id="CELEIDN"/>
<evidence type="ECO:0000313" key="3">
    <source>
        <dbReference type="Proteomes" id="UP000663193"/>
    </source>
</evidence>
<feature type="compositionally biased region" description="Acidic residues" evidence="1">
    <location>
        <begin position="392"/>
        <end position="406"/>
    </location>
</feature>
<name>A0A7U2IC45_PHANO</name>
<dbReference type="RefSeq" id="XP_001802580.1">
    <property type="nucleotide sequence ID" value="XM_001802528.1"/>
</dbReference>
<dbReference type="VEuPathDB" id="FungiDB:JI435_123580"/>
<dbReference type="EMBL" id="CP069044">
    <property type="protein sequence ID" value="QRD07152.1"/>
    <property type="molecule type" value="Genomic_DNA"/>
</dbReference>
<evidence type="ECO:0000256" key="1">
    <source>
        <dbReference type="SAM" id="MobiDB-lite"/>
    </source>
</evidence>
<dbReference type="Proteomes" id="UP000663193">
    <property type="component" value="Chromosome 22"/>
</dbReference>
<gene>
    <name evidence="2" type="ORF">JI435_123580</name>
</gene>
<feature type="region of interest" description="Disordered" evidence="1">
    <location>
        <begin position="366"/>
        <end position="443"/>
    </location>
</feature>
<keyword evidence="3" id="KW-1185">Reference proteome</keyword>
<dbReference type="OrthoDB" id="3676762at2759"/>